<dbReference type="EMBL" id="DTFF01000069">
    <property type="protein sequence ID" value="HGI88379.1"/>
    <property type="molecule type" value="Genomic_DNA"/>
</dbReference>
<dbReference type="PANTHER" id="PTHR13696:SF52">
    <property type="entry name" value="PARA FAMILY PROTEIN CT_582"/>
    <property type="match status" value="1"/>
</dbReference>
<reference evidence="2" key="1">
    <citation type="journal article" date="2020" name="mSystems">
        <title>Genome- and Community-Level Interaction Insights into Carbon Utilization and Element Cycling Functions of Hydrothermarchaeota in Hydrothermal Sediment.</title>
        <authorList>
            <person name="Zhou Z."/>
            <person name="Liu Y."/>
            <person name="Xu W."/>
            <person name="Pan J."/>
            <person name="Luo Z.H."/>
            <person name="Li M."/>
        </authorList>
    </citation>
    <scope>NUCLEOTIDE SEQUENCE [LARGE SCALE GENOMIC DNA]</scope>
    <source>
        <strain evidence="2">SpSt-732</strain>
    </source>
</reference>
<dbReference type="Gene3D" id="3.40.50.300">
    <property type="entry name" value="P-loop containing nucleotide triphosphate hydrolases"/>
    <property type="match status" value="1"/>
</dbReference>
<dbReference type="Pfam" id="PF13614">
    <property type="entry name" value="AAA_31"/>
    <property type="match status" value="1"/>
</dbReference>
<accession>A0A7C4BCZ4</accession>
<dbReference type="SUPFAM" id="SSF52540">
    <property type="entry name" value="P-loop containing nucleoside triphosphate hydrolases"/>
    <property type="match status" value="1"/>
</dbReference>
<organism evidence="2">
    <name type="scientific">Ignisphaera aggregans</name>
    <dbReference type="NCBI Taxonomy" id="334771"/>
    <lineage>
        <taxon>Archaea</taxon>
        <taxon>Thermoproteota</taxon>
        <taxon>Thermoprotei</taxon>
        <taxon>Desulfurococcales</taxon>
        <taxon>Desulfurococcaceae</taxon>
        <taxon>Ignisphaera</taxon>
    </lineage>
</organism>
<evidence type="ECO:0000259" key="1">
    <source>
        <dbReference type="Pfam" id="PF13614"/>
    </source>
</evidence>
<sequence length="290" mass="33113">MAPITITITNQKGGTGKTTLTALLAYGLLLKNRRVLLLDLDPQAHLSSMFLKISDIEKVDDGVIQLAQGQPFKIRKIDLGLQGSRGSLGLIPSGLNYIVAIFRGQIPSWDPFALYRRIATEPAINRYYDYIICDTPPELFPPTIWGLYTADYIIIPTNFEELSLAGVKLLLKEVIPEVIYTTKKDLRILGIALINVTKKYKQETFNKLEEGFIKFVKRELPRVVYERIYKKPLFNTVIHRYSDLSGLVYTPRRWEIPLSRVISKMKELDDEVKDFADEVEKRISNFEGTA</sequence>
<dbReference type="PANTHER" id="PTHR13696">
    <property type="entry name" value="P-LOOP CONTAINING NUCLEOSIDE TRIPHOSPHATE HYDROLASE"/>
    <property type="match status" value="1"/>
</dbReference>
<name>A0A7C4BCZ4_9CREN</name>
<dbReference type="InterPro" id="IPR025669">
    <property type="entry name" value="AAA_dom"/>
</dbReference>
<gene>
    <name evidence="2" type="ORF">ENV14_08360</name>
</gene>
<protein>
    <submittedName>
        <fullName evidence="2">ParA family protein</fullName>
    </submittedName>
</protein>
<proteinExistence type="predicted"/>
<dbReference type="AlphaFoldDB" id="A0A7C4BCZ4"/>
<dbReference type="CDD" id="cd02042">
    <property type="entry name" value="ParAB_family"/>
    <property type="match status" value="1"/>
</dbReference>
<feature type="domain" description="AAA" evidence="1">
    <location>
        <begin position="5"/>
        <end position="188"/>
    </location>
</feature>
<evidence type="ECO:0000313" key="2">
    <source>
        <dbReference type="EMBL" id="HGI88379.1"/>
    </source>
</evidence>
<comment type="caution">
    <text evidence="2">The sequence shown here is derived from an EMBL/GenBank/DDBJ whole genome shotgun (WGS) entry which is preliminary data.</text>
</comment>
<dbReference type="InterPro" id="IPR027417">
    <property type="entry name" value="P-loop_NTPase"/>
</dbReference>
<dbReference type="InterPro" id="IPR050678">
    <property type="entry name" value="DNA_Partitioning_ATPase"/>
</dbReference>